<feature type="region of interest" description="Disordered" evidence="1">
    <location>
        <begin position="1"/>
        <end position="159"/>
    </location>
</feature>
<protein>
    <submittedName>
        <fullName evidence="2">Uncharacterized protein</fullName>
    </submittedName>
</protein>
<feature type="non-terminal residue" evidence="2">
    <location>
        <position position="1"/>
    </location>
</feature>
<dbReference type="AlphaFoldDB" id="A0A6J4LLA2"/>
<reference evidence="2" key="1">
    <citation type="submission" date="2020-02" db="EMBL/GenBank/DDBJ databases">
        <authorList>
            <person name="Meier V. D."/>
        </authorList>
    </citation>
    <scope>NUCLEOTIDE SEQUENCE</scope>
    <source>
        <strain evidence="2">AVDCRST_MAG16</strain>
    </source>
</reference>
<proteinExistence type="predicted"/>
<organism evidence="2">
    <name type="scientific">uncultured Frankineae bacterium</name>
    <dbReference type="NCBI Taxonomy" id="437475"/>
    <lineage>
        <taxon>Bacteria</taxon>
        <taxon>Bacillati</taxon>
        <taxon>Actinomycetota</taxon>
        <taxon>Actinomycetes</taxon>
        <taxon>Frankiales</taxon>
        <taxon>environmental samples</taxon>
    </lineage>
</organism>
<feature type="non-terminal residue" evidence="2">
    <location>
        <position position="159"/>
    </location>
</feature>
<feature type="compositionally biased region" description="Basic residues" evidence="1">
    <location>
        <begin position="132"/>
        <end position="159"/>
    </location>
</feature>
<accession>A0A6J4LLA2</accession>
<dbReference type="EMBL" id="CADCUE010000125">
    <property type="protein sequence ID" value="CAA9333924.1"/>
    <property type="molecule type" value="Genomic_DNA"/>
</dbReference>
<feature type="compositionally biased region" description="Low complexity" evidence="1">
    <location>
        <begin position="104"/>
        <end position="113"/>
    </location>
</feature>
<feature type="compositionally biased region" description="Basic residues" evidence="1">
    <location>
        <begin position="23"/>
        <end position="34"/>
    </location>
</feature>
<gene>
    <name evidence="2" type="ORF">AVDCRST_MAG16-1439</name>
</gene>
<name>A0A6J4LLA2_9ACTN</name>
<evidence type="ECO:0000313" key="2">
    <source>
        <dbReference type="EMBL" id="CAA9333924.1"/>
    </source>
</evidence>
<feature type="compositionally biased region" description="Basic residues" evidence="1">
    <location>
        <begin position="1"/>
        <end position="16"/>
    </location>
</feature>
<sequence length="159" mass="17356">EARCARPRGGSHRRGAARPGTGRGRRRPRQGQHPRLREDRGSGPHVLHRDQGQLRGGDDGDRGARVGQPAPRPLLRGPTGQPRPDQREPHGTGGVPPVHRPREAGAPPAGAHGLPRRPSRLRSAAGAGERSQRRRPARDRLRARRRGLPGAGRPRRRTL</sequence>
<feature type="compositionally biased region" description="Basic and acidic residues" evidence="1">
    <location>
        <begin position="35"/>
        <end position="64"/>
    </location>
</feature>
<evidence type="ECO:0000256" key="1">
    <source>
        <dbReference type="SAM" id="MobiDB-lite"/>
    </source>
</evidence>